<dbReference type="GO" id="GO:0003677">
    <property type="term" value="F:DNA binding"/>
    <property type="evidence" value="ECO:0007669"/>
    <property type="project" value="UniProtKB-KW"/>
</dbReference>
<keyword evidence="2" id="KW-0805">Transcription regulation</keyword>
<evidence type="ECO:0000313" key="8">
    <source>
        <dbReference type="EMBL" id="NGP88403.1"/>
    </source>
</evidence>
<dbReference type="AlphaFoldDB" id="A0A6M1T6Y2"/>
<dbReference type="PROSITE" id="PS50110">
    <property type="entry name" value="RESPONSE_REGULATORY"/>
    <property type="match status" value="1"/>
</dbReference>
<evidence type="ECO:0000313" key="9">
    <source>
        <dbReference type="Proteomes" id="UP000479132"/>
    </source>
</evidence>
<evidence type="ECO:0000256" key="2">
    <source>
        <dbReference type="ARBA" id="ARBA00023015"/>
    </source>
</evidence>
<dbReference type="Pfam" id="PF00196">
    <property type="entry name" value="GerE"/>
    <property type="match status" value="1"/>
</dbReference>
<dbReference type="SUPFAM" id="SSF46894">
    <property type="entry name" value="C-terminal effector domain of the bipartite response regulators"/>
    <property type="match status" value="1"/>
</dbReference>
<dbReference type="InterPro" id="IPR001789">
    <property type="entry name" value="Sig_transdc_resp-reg_receiver"/>
</dbReference>
<keyword evidence="3" id="KW-0238">DNA-binding</keyword>
<gene>
    <name evidence="8" type="ORF">G3569_08540</name>
</gene>
<dbReference type="SMART" id="SM00448">
    <property type="entry name" value="REC"/>
    <property type="match status" value="1"/>
</dbReference>
<dbReference type="GO" id="GO:0000160">
    <property type="term" value="P:phosphorelay signal transduction system"/>
    <property type="evidence" value="ECO:0007669"/>
    <property type="project" value="InterPro"/>
</dbReference>
<comment type="caution">
    <text evidence="8">The sequence shown here is derived from an EMBL/GenBank/DDBJ whole genome shotgun (WGS) entry which is preliminary data.</text>
</comment>
<evidence type="ECO:0000256" key="3">
    <source>
        <dbReference type="ARBA" id="ARBA00023125"/>
    </source>
</evidence>
<keyword evidence="4" id="KW-0804">Transcription</keyword>
<dbReference type="CDD" id="cd06170">
    <property type="entry name" value="LuxR_C_like"/>
    <property type="match status" value="1"/>
</dbReference>
<feature type="domain" description="Response regulatory" evidence="7">
    <location>
        <begin position="5"/>
        <end position="121"/>
    </location>
</feature>
<dbReference type="PRINTS" id="PR00038">
    <property type="entry name" value="HTHLUXR"/>
</dbReference>
<dbReference type="InterPro" id="IPR000792">
    <property type="entry name" value="Tscrpt_reg_LuxR_C"/>
</dbReference>
<dbReference type="PANTHER" id="PTHR43214:SF41">
    <property type="entry name" value="NITRATE_NITRITE RESPONSE REGULATOR PROTEIN NARP"/>
    <property type="match status" value="1"/>
</dbReference>
<evidence type="ECO:0000256" key="1">
    <source>
        <dbReference type="ARBA" id="ARBA00022553"/>
    </source>
</evidence>
<feature type="modified residue" description="4-aspartylphosphate" evidence="5">
    <location>
        <position position="56"/>
    </location>
</feature>
<dbReference type="Pfam" id="PF00072">
    <property type="entry name" value="Response_reg"/>
    <property type="match status" value="1"/>
</dbReference>
<dbReference type="Proteomes" id="UP000479132">
    <property type="component" value="Unassembled WGS sequence"/>
</dbReference>
<dbReference type="RefSeq" id="WP_165268087.1">
    <property type="nucleotide sequence ID" value="NZ_JAALLS010000009.1"/>
</dbReference>
<keyword evidence="9" id="KW-1185">Reference proteome</keyword>
<dbReference type="CDD" id="cd17535">
    <property type="entry name" value="REC_NarL-like"/>
    <property type="match status" value="1"/>
</dbReference>
<dbReference type="GO" id="GO:0006355">
    <property type="term" value="P:regulation of DNA-templated transcription"/>
    <property type="evidence" value="ECO:0007669"/>
    <property type="project" value="InterPro"/>
</dbReference>
<dbReference type="EMBL" id="JAALLS010000009">
    <property type="protein sequence ID" value="NGP88403.1"/>
    <property type="molecule type" value="Genomic_DNA"/>
</dbReference>
<dbReference type="Gene3D" id="3.40.50.2300">
    <property type="match status" value="1"/>
</dbReference>
<dbReference type="PROSITE" id="PS00622">
    <property type="entry name" value="HTH_LUXR_1"/>
    <property type="match status" value="1"/>
</dbReference>
<evidence type="ECO:0000256" key="4">
    <source>
        <dbReference type="ARBA" id="ARBA00023163"/>
    </source>
</evidence>
<evidence type="ECO:0000259" key="7">
    <source>
        <dbReference type="PROSITE" id="PS50110"/>
    </source>
</evidence>
<evidence type="ECO:0000259" key="6">
    <source>
        <dbReference type="PROSITE" id="PS50043"/>
    </source>
</evidence>
<dbReference type="InterPro" id="IPR058245">
    <property type="entry name" value="NreC/VraR/RcsB-like_REC"/>
</dbReference>
<organism evidence="8 9">
    <name type="scientific">Fodinibius halophilus</name>
    <dbReference type="NCBI Taxonomy" id="1736908"/>
    <lineage>
        <taxon>Bacteria</taxon>
        <taxon>Pseudomonadati</taxon>
        <taxon>Balneolota</taxon>
        <taxon>Balneolia</taxon>
        <taxon>Balneolales</taxon>
        <taxon>Balneolaceae</taxon>
        <taxon>Fodinibius</taxon>
    </lineage>
</organism>
<dbReference type="InterPro" id="IPR016032">
    <property type="entry name" value="Sig_transdc_resp-reg_C-effctor"/>
</dbReference>
<dbReference type="InterPro" id="IPR011006">
    <property type="entry name" value="CheY-like_superfamily"/>
</dbReference>
<reference evidence="8 9" key="1">
    <citation type="submission" date="2020-02" db="EMBL/GenBank/DDBJ databases">
        <title>Aliifodinibius halophilus 2W32, complete genome.</title>
        <authorList>
            <person name="Li Y."/>
            <person name="Wu S."/>
        </authorList>
    </citation>
    <scope>NUCLEOTIDE SEQUENCE [LARGE SCALE GENOMIC DNA]</scope>
    <source>
        <strain evidence="8 9">2W32</strain>
    </source>
</reference>
<proteinExistence type="predicted"/>
<dbReference type="InterPro" id="IPR039420">
    <property type="entry name" value="WalR-like"/>
</dbReference>
<keyword evidence="1 5" id="KW-0597">Phosphoprotein</keyword>
<dbReference type="PANTHER" id="PTHR43214">
    <property type="entry name" value="TWO-COMPONENT RESPONSE REGULATOR"/>
    <property type="match status" value="1"/>
</dbReference>
<dbReference type="SMART" id="SM00421">
    <property type="entry name" value="HTH_LUXR"/>
    <property type="match status" value="1"/>
</dbReference>
<feature type="domain" description="HTH luxR-type" evidence="6">
    <location>
        <begin position="147"/>
        <end position="212"/>
    </location>
</feature>
<protein>
    <submittedName>
        <fullName evidence="8">Response regulator transcription factor</fullName>
    </submittedName>
</protein>
<dbReference type="SUPFAM" id="SSF52172">
    <property type="entry name" value="CheY-like"/>
    <property type="match status" value="1"/>
</dbReference>
<evidence type="ECO:0000256" key="5">
    <source>
        <dbReference type="PROSITE-ProRule" id="PRU00169"/>
    </source>
</evidence>
<sequence length="217" mass="24312">MTSISVLIADDHEIVRYGISTFLSSSKDIDIVGKASSGDECLELFKKEQPDVCLLDISMPKKNGIETALNIRNLDADTKIIILSMHIDEQLLNDALEADINGYLLKNTDKADILNGIRAVMKGQQIFSDPISNLIKKSFLNQTNSKDKHKELSITTREQEILQLIVDGFTSKEIAEKLYISPRTVDTHRANLMEKLELKNIAELVRYALEHDLVSVG</sequence>
<dbReference type="PROSITE" id="PS50043">
    <property type="entry name" value="HTH_LUXR_2"/>
    <property type="match status" value="1"/>
</dbReference>
<accession>A0A6M1T6Y2</accession>
<name>A0A6M1T6Y2_9BACT</name>